<name>A0A328WK64_9FLAO</name>
<evidence type="ECO:0000256" key="1">
    <source>
        <dbReference type="ARBA" id="ARBA00022729"/>
    </source>
</evidence>
<feature type="domain" description="Secretion system C-terminal sorting" evidence="2">
    <location>
        <begin position="440"/>
        <end position="508"/>
    </location>
</feature>
<evidence type="ECO:0000313" key="3">
    <source>
        <dbReference type="EMBL" id="RAR46631.1"/>
    </source>
</evidence>
<gene>
    <name evidence="3" type="ORF">B0I10_11634</name>
</gene>
<protein>
    <submittedName>
        <fullName evidence="3">Putative secreted protein (Por secretion system target)</fullName>
    </submittedName>
</protein>
<dbReference type="InterPro" id="IPR028974">
    <property type="entry name" value="TSP_type-3_rpt"/>
</dbReference>
<sequence>MINNYLSKIIVLFLLLTNLGFSQNNYSVSPIPHQVYTTEAMSLATLDDRYSEVIPIGFDFDFYGNNHNELLICTNGYVNFNLNLADTYSPWSFNSPISQLNTEFQNSIFACFHDLDNSDQVGSLTYAIVGNAPFRKFVVLYENQPHFSFNCNEYFSSFQLILYETFNFIDVQILDKPTCTAWNGGRAVIGILNENGTSSLAPPGRDTGVWTASQEGWRFARPLDNSVYNYVVCDDNEDGLAVFNLNLVKEELSSESPESVIIFTSQSDAETGTNPINSSDFSNVNPNEQTLYAVFNGTITQVKLMVIDCNTDYDLDSIANDLEDLNGDGNLYNDDTDGDGIPNFLDNDDDGDMVLTEFEYVFPDGRNSDAGDSLDTDADGIPNYLDNDDDGDGVLTINEDYNGNNNPMDDDTNSNEIPDYLDNEVALGLTENQLIKLIQVYPNPAEDFISIANQSEWNIDKVSIYAINGSKVKEVNNLNENDTIDVSTLQSGLYLINIQMNNQNLNYKFLKK</sequence>
<dbReference type="InterPro" id="IPR026444">
    <property type="entry name" value="Secre_tail"/>
</dbReference>
<keyword evidence="1" id="KW-0732">Signal</keyword>
<proteinExistence type="predicted"/>
<dbReference type="NCBIfam" id="TIGR04183">
    <property type="entry name" value="Por_Secre_tail"/>
    <property type="match status" value="1"/>
</dbReference>
<dbReference type="Gene3D" id="4.10.1080.10">
    <property type="entry name" value="TSP type-3 repeat"/>
    <property type="match status" value="1"/>
</dbReference>
<dbReference type="Pfam" id="PF18962">
    <property type="entry name" value="Por_Secre_tail"/>
    <property type="match status" value="1"/>
</dbReference>
<dbReference type="AlphaFoldDB" id="A0A328WK64"/>
<evidence type="ECO:0000259" key="2">
    <source>
        <dbReference type="Pfam" id="PF18962"/>
    </source>
</evidence>
<dbReference type="RefSeq" id="WP_112087121.1">
    <property type="nucleotide sequence ID" value="NZ_QLSV01000016.1"/>
</dbReference>
<dbReference type="GO" id="GO:0005509">
    <property type="term" value="F:calcium ion binding"/>
    <property type="evidence" value="ECO:0007669"/>
    <property type="project" value="InterPro"/>
</dbReference>
<comment type="caution">
    <text evidence="3">The sequence shown here is derived from an EMBL/GenBank/DDBJ whole genome shotgun (WGS) entry which is preliminary data.</text>
</comment>
<accession>A0A328WK64</accession>
<evidence type="ECO:0000313" key="4">
    <source>
        <dbReference type="Proteomes" id="UP000249518"/>
    </source>
</evidence>
<dbReference type="OrthoDB" id="9765926at2"/>
<keyword evidence="4" id="KW-1185">Reference proteome</keyword>
<reference evidence="3 4" key="1">
    <citation type="submission" date="2018-06" db="EMBL/GenBank/DDBJ databases">
        <title>Genomic Encyclopedia of Type Strains, Phase III (KMG-III): the genomes of soil and plant-associated and newly described type strains.</title>
        <authorList>
            <person name="Whitman W."/>
        </authorList>
    </citation>
    <scope>NUCLEOTIDE SEQUENCE [LARGE SCALE GENOMIC DNA]</scope>
    <source>
        <strain evidence="3 4">CGMCC 1.12504</strain>
    </source>
</reference>
<dbReference type="Proteomes" id="UP000249518">
    <property type="component" value="Unassembled WGS sequence"/>
</dbReference>
<organism evidence="3 4">
    <name type="scientific">Flavobacterium lacus</name>
    <dbReference type="NCBI Taxonomy" id="1353778"/>
    <lineage>
        <taxon>Bacteria</taxon>
        <taxon>Pseudomonadati</taxon>
        <taxon>Bacteroidota</taxon>
        <taxon>Flavobacteriia</taxon>
        <taxon>Flavobacteriales</taxon>
        <taxon>Flavobacteriaceae</taxon>
        <taxon>Flavobacterium</taxon>
    </lineage>
</organism>
<dbReference type="EMBL" id="QLSV01000016">
    <property type="protein sequence ID" value="RAR46631.1"/>
    <property type="molecule type" value="Genomic_DNA"/>
</dbReference>